<dbReference type="GO" id="GO:0003746">
    <property type="term" value="F:translation elongation factor activity"/>
    <property type="evidence" value="ECO:0007669"/>
    <property type="project" value="UniProtKB-KW"/>
</dbReference>
<keyword evidence="1" id="KW-0648">Protein biosynthesis</keyword>
<evidence type="ECO:0000313" key="2">
    <source>
        <dbReference type="Proteomes" id="UP000245207"/>
    </source>
</evidence>
<gene>
    <name evidence="1" type="ORF">CTI12_AA567520</name>
</gene>
<dbReference type="PANTHER" id="PTHR44830">
    <property type="entry name" value="ELONGATION FACTOR 1 ALPHA"/>
    <property type="match status" value="1"/>
</dbReference>
<comment type="caution">
    <text evidence="1">The sequence shown here is derived from an EMBL/GenBank/DDBJ whole genome shotgun (WGS) entry which is preliminary data.</text>
</comment>
<proteinExistence type="predicted"/>
<keyword evidence="1" id="KW-0251">Elongation factor</keyword>
<reference evidence="1 2" key="1">
    <citation type="journal article" date="2018" name="Mol. Plant">
        <title>The genome of Artemisia annua provides insight into the evolution of Asteraceae family and artemisinin biosynthesis.</title>
        <authorList>
            <person name="Shen Q."/>
            <person name="Zhang L."/>
            <person name="Liao Z."/>
            <person name="Wang S."/>
            <person name="Yan T."/>
            <person name="Shi P."/>
            <person name="Liu M."/>
            <person name="Fu X."/>
            <person name="Pan Q."/>
            <person name="Wang Y."/>
            <person name="Lv Z."/>
            <person name="Lu X."/>
            <person name="Zhang F."/>
            <person name="Jiang W."/>
            <person name="Ma Y."/>
            <person name="Chen M."/>
            <person name="Hao X."/>
            <person name="Li L."/>
            <person name="Tang Y."/>
            <person name="Lv G."/>
            <person name="Zhou Y."/>
            <person name="Sun X."/>
            <person name="Brodelius P.E."/>
            <person name="Rose J.K.C."/>
            <person name="Tang K."/>
        </authorList>
    </citation>
    <scope>NUCLEOTIDE SEQUENCE [LARGE SCALE GENOMIC DNA]</scope>
    <source>
        <strain evidence="2">cv. Huhao1</strain>
        <tissue evidence="1">Leaf</tissue>
    </source>
</reference>
<dbReference type="PANTHER" id="PTHR44830:SF1">
    <property type="entry name" value="TR-TYPE G DOMAIN-CONTAINING PROTEIN"/>
    <property type="match status" value="1"/>
</dbReference>
<dbReference type="AlphaFoldDB" id="A0A2U1KT78"/>
<dbReference type="STRING" id="35608.A0A2U1KT78"/>
<evidence type="ECO:0000313" key="1">
    <source>
        <dbReference type="EMBL" id="PWA39913.1"/>
    </source>
</evidence>
<dbReference type="InterPro" id="IPR009000">
    <property type="entry name" value="Transl_B-barrel_sf"/>
</dbReference>
<accession>A0A2U1KT78</accession>
<organism evidence="1 2">
    <name type="scientific">Artemisia annua</name>
    <name type="common">Sweet wormwood</name>
    <dbReference type="NCBI Taxonomy" id="35608"/>
    <lineage>
        <taxon>Eukaryota</taxon>
        <taxon>Viridiplantae</taxon>
        <taxon>Streptophyta</taxon>
        <taxon>Embryophyta</taxon>
        <taxon>Tracheophyta</taxon>
        <taxon>Spermatophyta</taxon>
        <taxon>Magnoliopsida</taxon>
        <taxon>eudicotyledons</taxon>
        <taxon>Gunneridae</taxon>
        <taxon>Pentapetalae</taxon>
        <taxon>asterids</taxon>
        <taxon>campanulids</taxon>
        <taxon>Asterales</taxon>
        <taxon>Asteraceae</taxon>
        <taxon>Asteroideae</taxon>
        <taxon>Anthemideae</taxon>
        <taxon>Artemisiinae</taxon>
        <taxon>Artemisia</taxon>
    </lineage>
</organism>
<dbReference type="Gene3D" id="2.40.30.10">
    <property type="entry name" value="Translation factors"/>
    <property type="match status" value="1"/>
</dbReference>
<dbReference type="EMBL" id="PKPP01014215">
    <property type="protein sequence ID" value="PWA39913.1"/>
    <property type="molecule type" value="Genomic_DNA"/>
</dbReference>
<dbReference type="SUPFAM" id="SSF50447">
    <property type="entry name" value="Translation proteins"/>
    <property type="match status" value="1"/>
</dbReference>
<protein>
    <submittedName>
        <fullName evidence="1">Elongation factor 1-alpha</fullName>
    </submittedName>
</protein>
<dbReference type="Proteomes" id="UP000245207">
    <property type="component" value="Unassembled WGS sequence"/>
</dbReference>
<sequence length="102" mass="11301">MKDLPTLLGVRPQGPNFCLKSLMRSMKPKRYFGKPLCLPLSDVYHIGSIWECAGGGQHYGSSLKLKMSVTFGPSGFTTKVKSIEMHHDAFSEAILRNTSDLL</sequence>
<keyword evidence="2" id="KW-1185">Reference proteome</keyword>
<name>A0A2U1KT78_ARTAN</name>